<reference evidence="2 3" key="1">
    <citation type="journal article" date="2016" name="Genome Announc.">
        <title>First Complete Genome Sequence of a Subdivision 6 Acidobacterium Strain.</title>
        <authorList>
            <person name="Huang S."/>
            <person name="Vieira S."/>
            <person name="Bunk B."/>
            <person name="Riedel T."/>
            <person name="Sproer C."/>
            <person name="Overmann J."/>
        </authorList>
    </citation>
    <scope>NUCLEOTIDE SEQUENCE [LARGE SCALE GENOMIC DNA]</scope>
    <source>
        <strain evidence="3">DSM 100886 HEG_-6_39</strain>
    </source>
</reference>
<sequence length="94" mass="10016">MGQDRASASGARADLTRDLPLEDVPAGFIHLAHQTDVLEDTGTPTGSSATPRTLAGQDEAQLRDLAELAMRRASPYNLRFRARRAGRVPSSGGD</sequence>
<evidence type="ECO:0000256" key="1">
    <source>
        <dbReference type="SAM" id="MobiDB-lite"/>
    </source>
</evidence>
<evidence type="ECO:0000313" key="3">
    <source>
        <dbReference type="Proteomes" id="UP000076079"/>
    </source>
</evidence>
<proteinExistence type="predicted"/>
<dbReference type="EMBL" id="CP015136">
    <property type="protein sequence ID" value="AMY11801.1"/>
    <property type="molecule type" value="Genomic_DNA"/>
</dbReference>
<gene>
    <name evidence="2" type="ORF">LuPra_05066</name>
</gene>
<dbReference type="RefSeq" id="WP_110173316.1">
    <property type="nucleotide sequence ID" value="NZ_CP015136.1"/>
</dbReference>
<dbReference type="Proteomes" id="UP000076079">
    <property type="component" value="Chromosome"/>
</dbReference>
<evidence type="ECO:0000313" key="2">
    <source>
        <dbReference type="EMBL" id="AMY11801.1"/>
    </source>
</evidence>
<name>A0A143PTU0_LUTPR</name>
<dbReference type="KEGG" id="abac:LuPra_05066"/>
<keyword evidence="3" id="KW-1185">Reference proteome</keyword>
<accession>A0A143PTU0</accession>
<feature type="region of interest" description="Disordered" evidence="1">
    <location>
        <begin position="35"/>
        <end position="59"/>
    </location>
</feature>
<dbReference type="AlphaFoldDB" id="A0A143PTU0"/>
<reference evidence="3" key="2">
    <citation type="submission" date="2016-04" db="EMBL/GenBank/DDBJ databases">
        <title>First Complete Genome Sequence of a Subdivision 6 Acidobacterium.</title>
        <authorList>
            <person name="Huang S."/>
            <person name="Vieira S."/>
            <person name="Bunk B."/>
            <person name="Riedel T."/>
            <person name="Sproeer C."/>
            <person name="Overmann J."/>
        </authorList>
    </citation>
    <scope>NUCLEOTIDE SEQUENCE [LARGE SCALE GENOMIC DNA]</scope>
    <source>
        <strain evidence="3">DSM 100886 HEG_-6_39</strain>
    </source>
</reference>
<feature type="compositionally biased region" description="Polar residues" evidence="1">
    <location>
        <begin position="42"/>
        <end position="51"/>
    </location>
</feature>
<protein>
    <submittedName>
        <fullName evidence="2">Uncharacterized protein</fullName>
    </submittedName>
</protein>
<organism evidence="2 3">
    <name type="scientific">Luteitalea pratensis</name>
    <dbReference type="NCBI Taxonomy" id="1855912"/>
    <lineage>
        <taxon>Bacteria</taxon>
        <taxon>Pseudomonadati</taxon>
        <taxon>Acidobacteriota</taxon>
        <taxon>Vicinamibacteria</taxon>
        <taxon>Vicinamibacterales</taxon>
        <taxon>Vicinamibacteraceae</taxon>
        <taxon>Luteitalea</taxon>
    </lineage>
</organism>